<gene>
    <name evidence="3" type="ORF">BST96_06605</name>
</gene>
<dbReference type="STRING" id="716816.BST96_06605"/>
<feature type="transmembrane region" description="Helical" evidence="2">
    <location>
        <begin position="186"/>
        <end position="205"/>
    </location>
</feature>
<evidence type="ECO:0000256" key="1">
    <source>
        <dbReference type="ARBA" id="ARBA00009617"/>
    </source>
</evidence>
<keyword evidence="2" id="KW-0472">Membrane</keyword>
<sequence>MWYLLFYLAITLFNIPHLTWGGEITSVSEQKNTVYGFRNYAGYGGMILFALVPILPFSEGTKVTPETMRYLVVVAAVLVLPTLYCLMRYVPASEQQGIPKTEAAENPYKSLLALRHNIPLVWFVGVMVLNSVAGAFYIGLKFMMMDAYLGQGQYYVHFLLFHLVVAALAIKPAMRVIAAVGKLRAIKIWGILSLAAFASLSLVLLNNAATLVLFALFNIIWSFSSAIGNVAIFSLLSDVADYGTLKTGVDRSAMCFSLQSLAGKTALAIGISLSIALAGLMGFDPALAEQGEQAFWALVICMSIVPALLSLLVVILVERVGITESPPLSPIPPCQPSRRHC</sequence>
<dbReference type="EMBL" id="CP019343">
    <property type="protein sequence ID" value="ARN73811.1"/>
    <property type="molecule type" value="Genomic_DNA"/>
</dbReference>
<comment type="similarity">
    <text evidence="1">Belongs to the sodium:galactoside symporter (TC 2.A.2) family.</text>
</comment>
<name>A0A1X9N9F4_9GAMM</name>
<dbReference type="InterPro" id="IPR039672">
    <property type="entry name" value="MFS_2"/>
</dbReference>
<feature type="transmembrane region" description="Helical" evidence="2">
    <location>
        <begin position="295"/>
        <end position="317"/>
    </location>
</feature>
<keyword evidence="4" id="KW-1185">Reference proteome</keyword>
<evidence type="ECO:0000313" key="3">
    <source>
        <dbReference type="EMBL" id="ARN73811.1"/>
    </source>
</evidence>
<reference evidence="3 4" key="1">
    <citation type="submission" date="2016-11" db="EMBL/GenBank/DDBJ databases">
        <title>Trade-off between light-utilization and light-protection in marine flavobacteria.</title>
        <authorList>
            <person name="Kumagai Y."/>
        </authorList>
    </citation>
    <scope>NUCLEOTIDE SEQUENCE [LARGE SCALE GENOMIC DNA]</scope>
    <source>
        <strain evidence="3 4">NBRC 107125</strain>
    </source>
</reference>
<organism evidence="3 4">
    <name type="scientific">Oceanicoccus sagamiensis</name>
    <dbReference type="NCBI Taxonomy" id="716816"/>
    <lineage>
        <taxon>Bacteria</taxon>
        <taxon>Pseudomonadati</taxon>
        <taxon>Pseudomonadota</taxon>
        <taxon>Gammaproteobacteria</taxon>
        <taxon>Cellvibrionales</taxon>
        <taxon>Spongiibacteraceae</taxon>
        <taxon>Oceanicoccus</taxon>
    </lineage>
</organism>
<feature type="transmembrane region" description="Helical" evidence="2">
    <location>
        <begin position="120"/>
        <end position="142"/>
    </location>
</feature>
<dbReference type="Pfam" id="PF13347">
    <property type="entry name" value="MFS_2"/>
    <property type="match status" value="1"/>
</dbReference>
<dbReference type="RefSeq" id="WP_169713935.1">
    <property type="nucleotide sequence ID" value="NZ_CP019343.1"/>
</dbReference>
<dbReference type="PANTHER" id="PTHR11328">
    <property type="entry name" value="MAJOR FACILITATOR SUPERFAMILY DOMAIN-CONTAINING PROTEIN"/>
    <property type="match status" value="1"/>
</dbReference>
<evidence type="ECO:0000256" key="2">
    <source>
        <dbReference type="SAM" id="Phobius"/>
    </source>
</evidence>
<dbReference type="SUPFAM" id="SSF103473">
    <property type="entry name" value="MFS general substrate transporter"/>
    <property type="match status" value="1"/>
</dbReference>
<feature type="transmembrane region" description="Helical" evidence="2">
    <location>
        <begin position="212"/>
        <end position="236"/>
    </location>
</feature>
<dbReference type="InterPro" id="IPR036259">
    <property type="entry name" value="MFS_trans_sf"/>
</dbReference>
<dbReference type="AlphaFoldDB" id="A0A1X9N9F4"/>
<keyword evidence="2" id="KW-1133">Transmembrane helix</keyword>
<protein>
    <recommendedName>
        <fullName evidence="5">Major facilitator superfamily (MFS) profile domain-containing protein</fullName>
    </recommendedName>
</protein>
<evidence type="ECO:0000313" key="4">
    <source>
        <dbReference type="Proteomes" id="UP000193450"/>
    </source>
</evidence>
<feature type="transmembrane region" description="Helical" evidence="2">
    <location>
        <begin position="70"/>
        <end position="90"/>
    </location>
</feature>
<evidence type="ECO:0008006" key="5">
    <source>
        <dbReference type="Google" id="ProtNLM"/>
    </source>
</evidence>
<proteinExistence type="inferred from homology"/>
<feature type="transmembrane region" description="Helical" evidence="2">
    <location>
        <begin position="266"/>
        <end position="283"/>
    </location>
</feature>
<dbReference type="Proteomes" id="UP000193450">
    <property type="component" value="Chromosome"/>
</dbReference>
<dbReference type="KEGG" id="osg:BST96_06605"/>
<accession>A0A1X9N9F4</accession>
<keyword evidence="2" id="KW-0812">Transmembrane</keyword>
<dbReference type="PANTHER" id="PTHR11328:SF24">
    <property type="entry name" value="MAJOR FACILITATOR SUPERFAMILY (MFS) PROFILE DOMAIN-CONTAINING PROTEIN"/>
    <property type="match status" value="1"/>
</dbReference>
<dbReference type="GO" id="GO:0008643">
    <property type="term" value="P:carbohydrate transport"/>
    <property type="evidence" value="ECO:0007669"/>
    <property type="project" value="InterPro"/>
</dbReference>
<dbReference type="GO" id="GO:0005886">
    <property type="term" value="C:plasma membrane"/>
    <property type="evidence" value="ECO:0007669"/>
    <property type="project" value="TreeGrafter"/>
</dbReference>
<dbReference type="GO" id="GO:0015293">
    <property type="term" value="F:symporter activity"/>
    <property type="evidence" value="ECO:0007669"/>
    <property type="project" value="InterPro"/>
</dbReference>
<feature type="transmembrane region" description="Helical" evidence="2">
    <location>
        <begin position="40"/>
        <end position="58"/>
    </location>
</feature>
<feature type="transmembrane region" description="Helical" evidence="2">
    <location>
        <begin position="154"/>
        <end position="174"/>
    </location>
</feature>